<keyword evidence="4" id="KW-1185">Reference proteome</keyword>
<keyword evidence="2" id="KW-0812">Transmembrane</keyword>
<evidence type="ECO:0000313" key="3">
    <source>
        <dbReference type="EMBL" id="GCC37034.1"/>
    </source>
</evidence>
<gene>
    <name evidence="3" type="ORF">chiPu_0015534</name>
</gene>
<sequence length="69" mass="7601">MNNQCSQNAIAMYAIVVQLIVTMTSLRVKISKLGLFKEQYSQSTGHPPHHLAQGTTATNSSFMSSQMIE</sequence>
<reference evidence="3 4" key="1">
    <citation type="journal article" date="2018" name="Nat. Ecol. Evol.">
        <title>Shark genomes provide insights into elasmobranch evolution and the origin of vertebrates.</title>
        <authorList>
            <person name="Hara Y"/>
            <person name="Yamaguchi K"/>
            <person name="Onimaru K"/>
            <person name="Kadota M"/>
            <person name="Koyanagi M"/>
            <person name="Keeley SD"/>
            <person name="Tatsumi K"/>
            <person name="Tanaka K"/>
            <person name="Motone F"/>
            <person name="Kageyama Y"/>
            <person name="Nozu R"/>
            <person name="Adachi N"/>
            <person name="Nishimura O"/>
            <person name="Nakagawa R"/>
            <person name="Tanegashima C"/>
            <person name="Kiyatake I"/>
            <person name="Matsumoto R"/>
            <person name="Murakumo K"/>
            <person name="Nishida K"/>
            <person name="Terakita A"/>
            <person name="Kuratani S"/>
            <person name="Sato K"/>
            <person name="Hyodo S Kuraku.S."/>
        </authorList>
    </citation>
    <scope>NUCLEOTIDE SEQUENCE [LARGE SCALE GENOMIC DNA]</scope>
</reference>
<feature type="compositionally biased region" description="Polar residues" evidence="1">
    <location>
        <begin position="53"/>
        <end position="69"/>
    </location>
</feature>
<dbReference type="AlphaFoldDB" id="A0A401T344"/>
<accession>A0A401T344</accession>
<name>A0A401T344_CHIPU</name>
<keyword evidence="2" id="KW-0472">Membrane</keyword>
<keyword evidence="2" id="KW-1133">Transmembrane helix</keyword>
<protein>
    <submittedName>
        <fullName evidence="3">Uncharacterized protein</fullName>
    </submittedName>
</protein>
<organism evidence="3 4">
    <name type="scientific">Chiloscyllium punctatum</name>
    <name type="common">Brownbanded bambooshark</name>
    <name type="synonym">Hemiscyllium punctatum</name>
    <dbReference type="NCBI Taxonomy" id="137246"/>
    <lineage>
        <taxon>Eukaryota</taxon>
        <taxon>Metazoa</taxon>
        <taxon>Chordata</taxon>
        <taxon>Craniata</taxon>
        <taxon>Vertebrata</taxon>
        <taxon>Chondrichthyes</taxon>
        <taxon>Elasmobranchii</taxon>
        <taxon>Galeomorphii</taxon>
        <taxon>Galeoidea</taxon>
        <taxon>Orectolobiformes</taxon>
        <taxon>Hemiscylliidae</taxon>
        <taxon>Chiloscyllium</taxon>
    </lineage>
</organism>
<evidence type="ECO:0000256" key="2">
    <source>
        <dbReference type="SAM" id="Phobius"/>
    </source>
</evidence>
<feature type="region of interest" description="Disordered" evidence="1">
    <location>
        <begin position="44"/>
        <end position="69"/>
    </location>
</feature>
<comment type="caution">
    <text evidence="3">The sequence shown here is derived from an EMBL/GenBank/DDBJ whole genome shotgun (WGS) entry which is preliminary data.</text>
</comment>
<proteinExistence type="predicted"/>
<feature type="transmembrane region" description="Helical" evidence="2">
    <location>
        <begin position="6"/>
        <end position="26"/>
    </location>
</feature>
<dbReference type="Proteomes" id="UP000287033">
    <property type="component" value="Unassembled WGS sequence"/>
</dbReference>
<evidence type="ECO:0000313" key="4">
    <source>
        <dbReference type="Proteomes" id="UP000287033"/>
    </source>
</evidence>
<evidence type="ECO:0000256" key="1">
    <source>
        <dbReference type="SAM" id="MobiDB-lite"/>
    </source>
</evidence>
<dbReference type="EMBL" id="BEZZ01000930">
    <property type="protein sequence ID" value="GCC37034.1"/>
    <property type="molecule type" value="Genomic_DNA"/>
</dbReference>